<dbReference type="eggNOG" id="KOG1636">
    <property type="taxonomic scope" value="Eukaryota"/>
</dbReference>
<proteinExistence type="inferred from homology"/>
<dbReference type="Proteomes" id="UP000266841">
    <property type="component" value="Unassembled WGS sequence"/>
</dbReference>
<evidence type="ECO:0000256" key="4">
    <source>
        <dbReference type="ARBA" id="ARBA00023125"/>
    </source>
</evidence>
<dbReference type="PANTHER" id="PTHR11352:SF0">
    <property type="entry name" value="PROLIFERATING CELL NUCLEAR ANTIGEN"/>
    <property type="match status" value="1"/>
</dbReference>
<evidence type="ECO:0000256" key="2">
    <source>
        <dbReference type="ARBA" id="ARBA00010462"/>
    </source>
</evidence>
<dbReference type="EMBL" id="AGNL01003388">
    <property type="protein sequence ID" value="EJK74768.1"/>
    <property type="molecule type" value="Genomic_DNA"/>
</dbReference>
<dbReference type="OrthoDB" id="534348at2759"/>
<dbReference type="NCBIfam" id="TIGR00590">
    <property type="entry name" value="pcna"/>
    <property type="match status" value="2"/>
</dbReference>
<name>K0T7N3_THAOC</name>
<keyword evidence="5 6" id="KW-0539">Nucleus</keyword>
<dbReference type="GO" id="GO:0006275">
    <property type="term" value="P:regulation of DNA replication"/>
    <property type="evidence" value="ECO:0007669"/>
    <property type="project" value="InterPro"/>
</dbReference>
<sequence>MRLSTNECRKVNLQPSNLLQPRCPRSRASRGGEEGRTIEARNPLNLAQLATWYISTNPYIPASKPGGRGLPQILSPRSVHSPTYYRLSIATMFEARLTSGKILKQLIEALKDLVQEANIDCSDDEISIQAMDNSHVSLVAVSLRSGGFDHFRCDRPLSLGFNATNMGKILKCAGNEDAITLKAEDDGDSLSMVFEGPNQDRIADFGEFARGARGSDSPPGSRREKCWKIDFNFATMRGVGVLVVIFDRKIYELKLMDIDSEQLGIPDTDYKVTIQMPSGEFQRIIRDMQVLGDTLSISCTKEGVKFGVQGDLGTGNVLIRQNAHAEKDEDRVMIEMEEPVELTFALRYLNFFTKATNLGPTVILNMSPDVPIVVEYPIGETGHIKYYLAPKIDEDEDED</sequence>
<dbReference type="CDD" id="cd00577">
    <property type="entry name" value="PCNA"/>
    <property type="match status" value="1"/>
</dbReference>
<dbReference type="FunFam" id="3.10.150.10:FF:000006">
    <property type="entry name" value="Proliferating cell nuclear antigen"/>
    <property type="match status" value="1"/>
</dbReference>
<dbReference type="GO" id="GO:0006272">
    <property type="term" value="P:leading strand elongation"/>
    <property type="evidence" value="ECO:0007669"/>
    <property type="project" value="TreeGrafter"/>
</dbReference>
<feature type="domain" description="Proliferating cell nuclear antigen PCNA C-terminal" evidence="9">
    <location>
        <begin position="264"/>
        <end position="391"/>
    </location>
</feature>
<evidence type="ECO:0000256" key="3">
    <source>
        <dbReference type="ARBA" id="ARBA00022705"/>
    </source>
</evidence>
<dbReference type="GO" id="GO:0006298">
    <property type="term" value="P:mismatch repair"/>
    <property type="evidence" value="ECO:0007669"/>
    <property type="project" value="TreeGrafter"/>
</dbReference>
<keyword evidence="4 7" id="KW-0238">DNA-binding</keyword>
<dbReference type="Pfam" id="PF00705">
    <property type="entry name" value="PCNA_N"/>
    <property type="match status" value="1"/>
</dbReference>
<dbReference type="InterPro" id="IPR046938">
    <property type="entry name" value="DNA_clamp_sf"/>
</dbReference>
<evidence type="ECO:0000259" key="9">
    <source>
        <dbReference type="Pfam" id="PF02747"/>
    </source>
</evidence>
<dbReference type="GO" id="GO:0030337">
    <property type="term" value="F:DNA polymerase processivity factor activity"/>
    <property type="evidence" value="ECO:0007669"/>
    <property type="project" value="InterPro"/>
</dbReference>
<evidence type="ECO:0000256" key="1">
    <source>
        <dbReference type="ARBA" id="ARBA00004123"/>
    </source>
</evidence>
<comment type="caution">
    <text evidence="10">The sequence shown here is derived from an EMBL/GenBank/DDBJ whole genome shotgun (WGS) entry which is preliminary data.</text>
</comment>
<dbReference type="Gene3D" id="3.70.10.10">
    <property type="match status" value="1"/>
</dbReference>
<evidence type="ECO:0000256" key="6">
    <source>
        <dbReference type="RuleBase" id="RU000641"/>
    </source>
</evidence>
<evidence type="ECO:0000256" key="5">
    <source>
        <dbReference type="ARBA" id="ARBA00023242"/>
    </source>
</evidence>
<dbReference type="GO" id="GO:0043626">
    <property type="term" value="C:PCNA complex"/>
    <property type="evidence" value="ECO:0007669"/>
    <property type="project" value="TreeGrafter"/>
</dbReference>
<dbReference type="GO" id="GO:0003677">
    <property type="term" value="F:DNA binding"/>
    <property type="evidence" value="ECO:0007669"/>
    <property type="project" value="UniProtKB-KW"/>
</dbReference>
<comment type="similarity">
    <text evidence="2 7">Belongs to the PCNA family.</text>
</comment>
<gene>
    <name evidence="10" type="ORF">THAOC_03537</name>
</gene>
<dbReference type="InterPro" id="IPR022648">
    <property type="entry name" value="Pr_cel_nuc_antig_N"/>
</dbReference>
<dbReference type="Pfam" id="PF02747">
    <property type="entry name" value="PCNA_C"/>
    <property type="match status" value="1"/>
</dbReference>
<dbReference type="InterPro" id="IPR000730">
    <property type="entry name" value="Pr_cel_nuc_antig"/>
</dbReference>
<dbReference type="GO" id="GO:0019985">
    <property type="term" value="P:translesion synthesis"/>
    <property type="evidence" value="ECO:0007669"/>
    <property type="project" value="TreeGrafter"/>
</dbReference>
<keyword evidence="3 7" id="KW-0235">DNA replication</keyword>
<evidence type="ECO:0000313" key="11">
    <source>
        <dbReference type="Proteomes" id="UP000266841"/>
    </source>
</evidence>
<reference evidence="10 11" key="1">
    <citation type="journal article" date="2012" name="Genome Biol.">
        <title>Genome and low-iron response of an oceanic diatom adapted to chronic iron limitation.</title>
        <authorList>
            <person name="Lommer M."/>
            <person name="Specht M."/>
            <person name="Roy A.S."/>
            <person name="Kraemer L."/>
            <person name="Andreson R."/>
            <person name="Gutowska M.A."/>
            <person name="Wolf J."/>
            <person name="Bergner S.V."/>
            <person name="Schilhabel M.B."/>
            <person name="Klostermeier U.C."/>
            <person name="Beiko R.G."/>
            <person name="Rosenstiel P."/>
            <person name="Hippler M."/>
            <person name="Laroche J."/>
        </authorList>
    </citation>
    <scope>NUCLEOTIDE SEQUENCE [LARGE SCALE GENOMIC DNA]</scope>
    <source>
        <strain evidence="10 11">CCMP1005</strain>
    </source>
</reference>
<keyword evidence="11" id="KW-1185">Reference proteome</keyword>
<accession>K0T7N3</accession>
<dbReference type="PANTHER" id="PTHR11352">
    <property type="entry name" value="PROLIFERATING CELL NUCLEAR ANTIGEN"/>
    <property type="match status" value="1"/>
</dbReference>
<evidence type="ECO:0000259" key="8">
    <source>
        <dbReference type="Pfam" id="PF00705"/>
    </source>
</evidence>
<evidence type="ECO:0000256" key="7">
    <source>
        <dbReference type="RuleBase" id="RU003671"/>
    </source>
</evidence>
<dbReference type="Gene3D" id="3.10.150.10">
    <property type="entry name" value="DNA Polymerase III, subunit A, domain 2"/>
    <property type="match status" value="1"/>
</dbReference>
<protein>
    <recommendedName>
        <fullName evidence="6">DNA sliding clamp PCNA</fullName>
    </recommendedName>
</protein>
<feature type="domain" description="Proliferating cell nuclear antigen PCNA N-terminal" evidence="8">
    <location>
        <begin position="92"/>
        <end position="205"/>
    </location>
</feature>
<evidence type="ECO:0000313" key="10">
    <source>
        <dbReference type="EMBL" id="EJK74768.1"/>
    </source>
</evidence>
<organism evidence="10 11">
    <name type="scientific">Thalassiosira oceanica</name>
    <name type="common">Marine diatom</name>
    <dbReference type="NCBI Taxonomy" id="159749"/>
    <lineage>
        <taxon>Eukaryota</taxon>
        <taxon>Sar</taxon>
        <taxon>Stramenopiles</taxon>
        <taxon>Ochrophyta</taxon>
        <taxon>Bacillariophyta</taxon>
        <taxon>Coscinodiscophyceae</taxon>
        <taxon>Thalassiosirophycidae</taxon>
        <taxon>Thalassiosirales</taxon>
        <taxon>Thalassiosiraceae</taxon>
        <taxon>Thalassiosira</taxon>
    </lineage>
</organism>
<comment type="subcellular location">
    <subcellularLocation>
        <location evidence="1 6">Nucleus</location>
    </subcellularLocation>
</comment>
<dbReference type="OMA" id="EMKLINM"/>
<dbReference type="SUPFAM" id="SSF55979">
    <property type="entry name" value="DNA clamp"/>
    <property type="match status" value="2"/>
</dbReference>
<dbReference type="InterPro" id="IPR022649">
    <property type="entry name" value="Pr_cel_nuc_antig_C"/>
</dbReference>
<comment type="function">
    <text evidence="6">This protein is an auxiliary protein of DNA polymerase delta and is involved in the control of eukaryotic DNA replication by increasing the polymerase's processivity during elongation of the leading strand.</text>
</comment>
<dbReference type="AlphaFoldDB" id="K0T7N3"/>
<dbReference type="HAMAP" id="MF_00317">
    <property type="entry name" value="DNApol_clamp_arch"/>
    <property type="match status" value="1"/>
</dbReference>
<dbReference type="PRINTS" id="PR00339">
    <property type="entry name" value="PCNACYCLIN"/>
</dbReference>